<evidence type="ECO:0000313" key="4">
    <source>
        <dbReference type="Proteomes" id="UP000284219"/>
    </source>
</evidence>
<dbReference type="Pfam" id="PF00535">
    <property type="entry name" value="Glycos_transf_2"/>
    <property type="match status" value="1"/>
</dbReference>
<dbReference type="EMBL" id="MCHY01000009">
    <property type="protein sequence ID" value="RKD23239.1"/>
    <property type="molecule type" value="Genomic_DNA"/>
</dbReference>
<gene>
    <name evidence="3" type="ORF">BEP19_12870</name>
</gene>
<dbReference type="Gene3D" id="3.90.550.10">
    <property type="entry name" value="Spore Coat Polysaccharide Biosynthesis Protein SpsA, Chain A"/>
    <property type="match status" value="1"/>
</dbReference>
<evidence type="ECO:0000259" key="2">
    <source>
        <dbReference type="Pfam" id="PF00535"/>
    </source>
</evidence>
<protein>
    <recommendedName>
        <fullName evidence="2">Glycosyltransferase 2-like domain-containing protein</fullName>
    </recommendedName>
</protein>
<name>A0A419SHI1_9BACL</name>
<reference evidence="3 4" key="1">
    <citation type="submission" date="2016-08" db="EMBL/GenBank/DDBJ databases">
        <title>Novel Firmicute Genomes.</title>
        <authorList>
            <person name="Poppleton D.I."/>
            <person name="Gribaldo S."/>
        </authorList>
    </citation>
    <scope>NUCLEOTIDE SEQUENCE [LARGE SCALE GENOMIC DNA]</scope>
    <source>
        <strain evidence="3 4">RAOx-1</strain>
    </source>
</reference>
<dbReference type="GO" id="GO:0016758">
    <property type="term" value="F:hexosyltransferase activity"/>
    <property type="evidence" value="ECO:0007669"/>
    <property type="project" value="UniProtKB-ARBA"/>
</dbReference>
<sequence>MKNPKVSICCITFNHESYIENAIKSFLMQETDFPFEILIHDDASTDGTQDIIRKYEMMYPKIIKPIYQTENQFSKGIRMIFTYNYSRALGEYIALCEGDDYWTDRKKIQKQVRILEENNGITLCIHSTGVFSLPKNSLDSNEIRLKNGDEIYNASQVILGGGMFGHTSSFVFRRKVIENLPEWFFDSPSGDTPLRLLSASLGDVYYIDQEMSVYRKGIGGSWTSRMQENKIFITHWEKSIKMYEEYNEYTDYRYSQAIKKRISQISYTLILRFISHMNAKKQLKGFYSRLVVIDKLKLKIKVLLLSISDIKKEY</sequence>
<dbReference type="Proteomes" id="UP000284219">
    <property type="component" value="Unassembled WGS sequence"/>
</dbReference>
<dbReference type="AlphaFoldDB" id="A0A419SHI1"/>
<keyword evidence="4" id="KW-1185">Reference proteome</keyword>
<proteinExistence type="inferred from homology"/>
<dbReference type="PANTHER" id="PTHR22916">
    <property type="entry name" value="GLYCOSYLTRANSFERASE"/>
    <property type="match status" value="1"/>
</dbReference>
<organism evidence="3 4">
    <name type="scientific">Ammoniphilus oxalaticus</name>
    <dbReference type="NCBI Taxonomy" id="66863"/>
    <lineage>
        <taxon>Bacteria</taxon>
        <taxon>Bacillati</taxon>
        <taxon>Bacillota</taxon>
        <taxon>Bacilli</taxon>
        <taxon>Bacillales</taxon>
        <taxon>Paenibacillaceae</taxon>
        <taxon>Aneurinibacillus group</taxon>
        <taxon>Ammoniphilus</taxon>
    </lineage>
</organism>
<dbReference type="InterPro" id="IPR029044">
    <property type="entry name" value="Nucleotide-diphossugar_trans"/>
</dbReference>
<dbReference type="InterPro" id="IPR001173">
    <property type="entry name" value="Glyco_trans_2-like"/>
</dbReference>
<comment type="similarity">
    <text evidence="1">Belongs to the glycosyltransferase 2 family.</text>
</comment>
<comment type="caution">
    <text evidence="3">The sequence shown here is derived from an EMBL/GenBank/DDBJ whole genome shotgun (WGS) entry which is preliminary data.</text>
</comment>
<feature type="domain" description="Glycosyltransferase 2-like" evidence="2">
    <location>
        <begin position="7"/>
        <end position="179"/>
    </location>
</feature>
<dbReference type="PANTHER" id="PTHR22916:SF3">
    <property type="entry name" value="UDP-GLCNAC:BETAGAL BETA-1,3-N-ACETYLGLUCOSAMINYLTRANSFERASE-LIKE PROTEIN 1"/>
    <property type="match status" value="1"/>
</dbReference>
<dbReference type="SUPFAM" id="SSF53448">
    <property type="entry name" value="Nucleotide-diphospho-sugar transferases"/>
    <property type="match status" value="1"/>
</dbReference>
<accession>A0A419SHI1</accession>
<evidence type="ECO:0000256" key="1">
    <source>
        <dbReference type="ARBA" id="ARBA00006739"/>
    </source>
</evidence>
<evidence type="ECO:0000313" key="3">
    <source>
        <dbReference type="EMBL" id="RKD23239.1"/>
    </source>
</evidence>